<dbReference type="CDD" id="cd00082">
    <property type="entry name" value="HisKA"/>
    <property type="match status" value="1"/>
</dbReference>
<dbReference type="InterPro" id="IPR050351">
    <property type="entry name" value="BphY/WalK/GraS-like"/>
</dbReference>
<dbReference type="Gene3D" id="1.10.287.130">
    <property type="match status" value="1"/>
</dbReference>
<feature type="domain" description="Histidine kinase" evidence="8">
    <location>
        <begin position="229"/>
        <end position="439"/>
    </location>
</feature>
<dbReference type="Pfam" id="PF02518">
    <property type="entry name" value="HATPase_c"/>
    <property type="match status" value="1"/>
</dbReference>
<keyword evidence="3" id="KW-0597">Phosphoprotein</keyword>
<protein>
    <recommendedName>
        <fullName evidence="2">histidine kinase</fullName>
        <ecNumber evidence="2">2.7.13.3</ecNumber>
    </recommendedName>
</protein>
<gene>
    <name evidence="9" type="ordered locus">Solca_0529</name>
</gene>
<dbReference type="InterPro" id="IPR036890">
    <property type="entry name" value="HATPase_C_sf"/>
</dbReference>
<dbReference type="Proteomes" id="UP000007590">
    <property type="component" value="Chromosome"/>
</dbReference>
<keyword evidence="7" id="KW-0472">Membrane</keyword>
<dbReference type="EMBL" id="CP003349">
    <property type="protein sequence ID" value="AFD05659.1"/>
    <property type="molecule type" value="Genomic_DNA"/>
</dbReference>
<evidence type="ECO:0000256" key="4">
    <source>
        <dbReference type="ARBA" id="ARBA00022679"/>
    </source>
</evidence>
<feature type="transmembrane region" description="Helical" evidence="7">
    <location>
        <begin position="146"/>
        <end position="170"/>
    </location>
</feature>
<dbReference type="RefSeq" id="WP_014678887.1">
    <property type="nucleotide sequence ID" value="NC_017770.1"/>
</dbReference>
<dbReference type="PANTHER" id="PTHR45453:SF1">
    <property type="entry name" value="PHOSPHATE REGULON SENSOR PROTEIN PHOR"/>
    <property type="match status" value="1"/>
</dbReference>
<organism evidence="9 10">
    <name type="scientific">Solitalea canadensis (strain ATCC 29591 / DSM 3403 / JCM 21819 / LMG 8368 / NBRC 15130 / NCIMB 12057 / USAM 9D)</name>
    <name type="common">Flexibacter canadensis</name>
    <dbReference type="NCBI Taxonomy" id="929556"/>
    <lineage>
        <taxon>Bacteria</taxon>
        <taxon>Pseudomonadati</taxon>
        <taxon>Bacteroidota</taxon>
        <taxon>Sphingobacteriia</taxon>
        <taxon>Sphingobacteriales</taxon>
        <taxon>Sphingobacteriaceae</taxon>
        <taxon>Solitalea</taxon>
    </lineage>
</organism>
<dbReference type="Pfam" id="PF00512">
    <property type="entry name" value="HisKA"/>
    <property type="match status" value="1"/>
</dbReference>
<accession>H8KXY3</accession>
<dbReference type="InterPro" id="IPR003594">
    <property type="entry name" value="HATPase_dom"/>
</dbReference>
<dbReference type="GO" id="GO:0000155">
    <property type="term" value="F:phosphorelay sensor kinase activity"/>
    <property type="evidence" value="ECO:0007669"/>
    <property type="project" value="InterPro"/>
</dbReference>
<evidence type="ECO:0000313" key="10">
    <source>
        <dbReference type="Proteomes" id="UP000007590"/>
    </source>
</evidence>
<dbReference type="STRING" id="929556.Solca_0529"/>
<evidence type="ECO:0000256" key="6">
    <source>
        <dbReference type="ARBA" id="ARBA00023012"/>
    </source>
</evidence>
<dbReference type="EC" id="2.7.13.3" evidence="2"/>
<dbReference type="InterPro" id="IPR036097">
    <property type="entry name" value="HisK_dim/P_sf"/>
</dbReference>
<dbReference type="SUPFAM" id="SSF55874">
    <property type="entry name" value="ATPase domain of HSP90 chaperone/DNA topoisomerase II/histidine kinase"/>
    <property type="match status" value="1"/>
</dbReference>
<evidence type="ECO:0000256" key="5">
    <source>
        <dbReference type="ARBA" id="ARBA00022777"/>
    </source>
</evidence>
<dbReference type="PRINTS" id="PR00344">
    <property type="entry name" value="BCTRLSENSOR"/>
</dbReference>
<dbReference type="PANTHER" id="PTHR45453">
    <property type="entry name" value="PHOSPHATE REGULON SENSOR PROTEIN PHOR"/>
    <property type="match status" value="1"/>
</dbReference>
<dbReference type="Gene3D" id="3.30.565.10">
    <property type="entry name" value="Histidine kinase-like ATPase, C-terminal domain"/>
    <property type="match status" value="1"/>
</dbReference>
<keyword evidence="5 9" id="KW-0418">Kinase</keyword>
<dbReference type="InterPro" id="IPR005467">
    <property type="entry name" value="His_kinase_dom"/>
</dbReference>
<evidence type="ECO:0000256" key="7">
    <source>
        <dbReference type="SAM" id="Phobius"/>
    </source>
</evidence>
<name>H8KXY3_SOLCM</name>
<dbReference type="SMART" id="SM00388">
    <property type="entry name" value="HisKA"/>
    <property type="match status" value="1"/>
</dbReference>
<evidence type="ECO:0000256" key="3">
    <source>
        <dbReference type="ARBA" id="ARBA00022553"/>
    </source>
</evidence>
<dbReference type="InterPro" id="IPR003661">
    <property type="entry name" value="HisK_dim/P_dom"/>
</dbReference>
<dbReference type="SMART" id="SM00387">
    <property type="entry name" value="HATPase_c"/>
    <property type="match status" value="1"/>
</dbReference>
<keyword evidence="10" id="KW-1185">Reference proteome</keyword>
<dbReference type="eggNOG" id="COG4251">
    <property type="taxonomic scope" value="Bacteria"/>
</dbReference>
<keyword evidence="6" id="KW-0902">Two-component regulatory system</keyword>
<dbReference type="HOGENOM" id="CLU_000445_89_35_10"/>
<dbReference type="InterPro" id="IPR004358">
    <property type="entry name" value="Sig_transdc_His_kin-like_C"/>
</dbReference>
<dbReference type="PROSITE" id="PS50109">
    <property type="entry name" value="HIS_KIN"/>
    <property type="match status" value="1"/>
</dbReference>
<evidence type="ECO:0000256" key="2">
    <source>
        <dbReference type="ARBA" id="ARBA00012438"/>
    </source>
</evidence>
<dbReference type="AlphaFoldDB" id="H8KXY3"/>
<keyword evidence="7" id="KW-0812">Transmembrane</keyword>
<dbReference type="OrthoDB" id="1522504at2"/>
<keyword evidence="4" id="KW-0808">Transferase</keyword>
<evidence type="ECO:0000313" key="9">
    <source>
        <dbReference type="EMBL" id="AFD05659.1"/>
    </source>
</evidence>
<comment type="catalytic activity">
    <reaction evidence="1">
        <text>ATP + protein L-histidine = ADP + protein N-phospho-L-histidine.</text>
        <dbReference type="EC" id="2.7.13.3"/>
    </reaction>
</comment>
<dbReference type="GO" id="GO:0005886">
    <property type="term" value="C:plasma membrane"/>
    <property type="evidence" value="ECO:0007669"/>
    <property type="project" value="TreeGrafter"/>
</dbReference>
<dbReference type="GO" id="GO:0016036">
    <property type="term" value="P:cellular response to phosphate starvation"/>
    <property type="evidence" value="ECO:0007669"/>
    <property type="project" value="TreeGrafter"/>
</dbReference>
<evidence type="ECO:0000256" key="1">
    <source>
        <dbReference type="ARBA" id="ARBA00000085"/>
    </source>
</evidence>
<proteinExistence type="predicted"/>
<dbReference type="GO" id="GO:0004721">
    <property type="term" value="F:phosphoprotein phosphatase activity"/>
    <property type="evidence" value="ECO:0007669"/>
    <property type="project" value="TreeGrafter"/>
</dbReference>
<reference evidence="9" key="1">
    <citation type="submission" date="2012-02" db="EMBL/GenBank/DDBJ databases">
        <title>The complete genome of Solitalea canadensis DSM 3403.</title>
        <authorList>
            <consortium name="US DOE Joint Genome Institute (JGI-PGF)"/>
            <person name="Lucas S."/>
            <person name="Copeland A."/>
            <person name="Lapidus A."/>
            <person name="Glavina del Rio T."/>
            <person name="Dalin E."/>
            <person name="Tice H."/>
            <person name="Bruce D."/>
            <person name="Goodwin L."/>
            <person name="Pitluck S."/>
            <person name="Peters L."/>
            <person name="Ovchinnikova G."/>
            <person name="Lu M."/>
            <person name="Kyrpides N."/>
            <person name="Mavromatis K."/>
            <person name="Ivanova N."/>
            <person name="Brettin T."/>
            <person name="Detter J.C."/>
            <person name="Han C."/>
            <person name="Larimer F."/>
            <person name="Land M."/>
            <person name="Hauser L."/>
            <person name="Markowitz V."/>
            <person name="Cheng J.-F."/>
            <person name="Hugenholtz P."/>
            <person name="Woyke T."/>
            <person name="Wu D."/>
            <person name="Spring S."/>
            <person name="Schroeder M."/>
            <person name="Kopitz M."/>
            <person name="Brambilla E."/>
            <person name="Klenk H.-P."/>
            <person name="Eisen J.A."/>
        </authorList>
    </citation>
    <scope>NUCLEOTIDE SEQUENCE</scope>
    <source>
        <strain evidence="9">DSM 3403</strain>
    </source>
</reference>
<evidence type="ECO:0000259" key="8">
    <source>
        <dbReference type="PROSITE" id="PS50109"/>
    </source>
</evidence>
<sequence length="439" mass="51056">MRLQAKFALYNILTKIAIILSVYILFELTVERVAYNHLDARILQKKELIMSKLSSKSISEYISEQDTDFASYNILKEEYILLKVIPPVKEQTTVGNFSDEQRIIENQTSNYRILTYDFDFQGQQYQLEIGESLASIKQFQTSLRTYTTIVLCVAVLLSLLTDFLFTGFLLRPLSSIINKRLENVNDPSHFNYEMIKTSTTDFQHLDNQLKDMLKRISHSFFTQKEFIANVSHELLTPISILKTRFENLLNEEDINEEMQNQIYSSLNTLHWLKNIVNSLLLISKIENEQFEQNEEIDLDKLLEKIYEDVEHRLEEKSIRVQLNLQHQYHFYGNASLIRTMLFNVITNAIKYNKQEGTITITDDFENGHYQLTISDTGIGIDPKKLKVIFNRFEKLDSTSENSHGLGLSIVQSVANFHKIKIDINSVSQVGTSFIFHFPS</sequence>
<feature type="transmembrane region" description="Helical" evidence="7">
    <location>
        <begin position="7"/>
        <end position="26"/>
    </location>
</feature>
<keyword evidence="7" id="KW-1133">Transmembrane helix</keyword>
<dbReference type="KEGG" id="scn:Solca_0529"/>
<dbReference type="SUPFAM" id="SSF47384">
    <property type="entry name" value="Homodimeric domain of signal transducing histidine kinase"/>
    <property type="match status" value="1"/>
</dbReference>